<dbReference type="KEGG" id="rfo:REIFOR_01144"/>
<keyword evidence="2" id="KW-1185">Reference proteome</keyword>
<protein>
    <submittedName>
        <fullName evidence="1">Uncharacterized protein</fullName>
    </submittedName>
</protein>
<sequence length="129" mass="14472">MGKLIALGLALAMQVGGLLGAHLYYSANPRNVLIVVDTSYGLSAYQTRMAKWLADYESSQRYRDVHYATDKSYLGLGAANRDKLYRVSFGSMNISTLNQKYPGKAYTDRFLLSFTADELSGWNVIHFEK</sequence>
<dbReference type="OrthoDB" id="5624586at2"/>
<accession>A0A2K8KNR0</accession>
<dbReference type="AlphaFoldDB" id="A0A2K8KNR0"/>
<evidence type="ECO:0000313" key="2">
    <source>
        <dbReference type="Proteomes" id="UP000229757"/>
    </source>
</evidence>
<evidence type="ECO:0000313" key="1">
    <source>
        <dbReference type="EMBL" id="ATX76292.1"/>
    </source>
</evidence>
<proteinExistence type="predicted"/>
<organism evidence="1 2">
    <name type="scientific">Reinekea forsetii</name>
    <dbReference type="NCBI Taxonomy" id="1336806"/>
    <lineage>
        <taxon>Bacteria</taxon>
        <taxon>Pseudomonadati</taxon>
        <taxon>Pseudomonadota</taxon>
        <taxon>Gammaproteobacteria</taxon>
        <taxon>Oceanospirillales</taxon>
        <taxon>Saccharospirillaceae</taxon>
        <taxon>Reinekea</taxon>
    </lineage>
</organism>
<dbReference type="EMBL" id="CP011797">
    <property type="protein sequence ID" value="ATX76292.1"/>
    <property type="molecule type" value="Genomic_DNA"/>
</dbReference>
<reference evidence="1 2" key="1">
    <citation type="journal article" date="2017" name="Environ. Microbiol.">
        <title>Genomic and physiological analyses of 'Reinekea forsetii' reveal a versatile opportunistic lifestyle during spring algae blooms.</title>
        <authorList>
            <person name="Avci B."/>
            <person name="Hahnke R.L."/>
            <person name="Chafee M."/>
            <person name="Fischer T."/>
            <person name="Gruber-Vodicka H."/>
            <person name="Tegetmeyer H.E."/>
            <person name="Harder J."/>
            <person name="Fuchs B.M."/>
            <person name="Amann R.I."/>
            <person name="Teeling H."/>
        </authorList>
    </citation>
    <scope>NUCLEOTIDE SEQUENCE [LARGE SCALE GENOMIC DNA]</scope>
    <source>
        <strain evidence="1 2">Hel1_31_D35</strain>
    </source>
</reference>
<gene>
    <name evidence="1" type="ORF">REIFOR_01144</name>
</gene>
<dbReference type="RefSeq" id="WP_145980242.1">
    <property type="nucleotide sequence ID" value="NZ_CP011797.1"/>
</dbReference>
<name>A0A2K8KNR0_9GAMM</name>
<dbReference type="Proteomes" id="UP000229757">
    <property type="component" value="Chromosome"/>
</dbReference>